<accession>A0A2P2L0S0</accession>
<proteinExistence type="predicted"/>
<dbReference type="EMBL" id="GGEC01031087">
    <property type="protein sequence ID" value="MBX11571.1"/>
    <property type="molecule type" value="Transcribed_RNA"/>
</dbReference>
<protein>
    <submittedName>
        <fullName evidence="1">Uncharacterized protein</fullName>
    </submittedName>
</protein>
<sequence>MKENLTSTFELVRCKLTLFYEFWQMNEVISVKDILSKICVFSLCILLIFQQHCSKSDFKCQHI</sequence>
<evidence type="ECO:0000313" key="1">
    <source>
        <dbReference type="EMBL" id="MBX11571.1"/>
    </source>
</evidence>
<organism evidence="1">
    <name type="scientific">Rhizophora mucronata</name>
    <name type="common">Asiatic mangrove</name>
    <dbReference type="NCBI Taxonomy" id="61149"/>
    <lineage>
        <taxon>Eukaryota</taxon>
        <taxon>Viridiplantae</taxon>
        <taxon>Streptophyta</taxon>
        <taxon>Embryophyta</taxon>
        <taxon>Tracheophyta</taxon>
        <taxon>Spermatophyta</taxon>
        <taxon>Magnoliopsida</taxon>
        <taxon>eudicotyledons</taxon>
        <taxon>Gunneridae</taxon>
        <taxon>Pentapetalae</taxon>
        <taxon>rosids</taxon>
        <taxon>fabids</taxon>
        <taxon>Malpighiales</taxon>
        <taxon>Rhizophoraceae</taxon>
        <taxon>Rhizophora</taxon>
    </lineage>
</organism>
<dbReference type="AlphaFoldDB" id="A0A2P2L0S0"/>
<reference evidence="1" key="1">
    <citation type="submission" date="2018-02" db="EMBL/GenBank/DDBJ databases">
        <title>Rhizophora mucronata_Transcriptome.</title>
        <authorList>
            <person name="Meera S.P."/>
            <person name="Sreeshan A."/>
            <person name="Augustine A."/>
        </authorList>
    </citation>
    <scope>NUCLEOTIDE SEQUENCE</scope>
    <source>
        <tissue evidence="1">Leaf</tissue>
    </source>
</reference>
<name>A0A2P2L0S0_RHIMU</name>